<keyword evidence="2" id="KW-0812">Transmembrane</keyword>
<feature type="transmembrane region" description="Helical" evidence="2">
    <location>
        <begin position="302"/>
        <end position="325"/>
    </location>
</feature>
<organism evidence="3 4">
    <name type="scientific">Pseudoalteromonas ruthenica</name>
    <dbReference type="NCBI Taxonomy" id="151081"/>
    <lineage>
        <taxon>Bacteria</taxon>
        <taxon>Pseudomonadati</taxon>
        <taxon>Pseudomonadota</taxon>
        <taxon>Gammaproteobacteria</taxon>
        <taxon>Alteromonadales</taxon>
        <taxon>Pseudoalteromonadaceae</taxon>
        <taxon>Pseudoalteromonas</taxon>
    </lineage>
</organism>
<evidence type="ECO:0008006" key="5">
    <source>
        <dbReference type="Google" id="ProtNLM"/>
    </source>
</evidence>
<keyword evidence="2" id="KW-1133">Transmembrane helix</keyword>
<feature type="coiled-coil region" evidence="1">
    <location>
        <begin position="132"/>
        <end position="238"/>
    </location>
</feature>
<evidence type="ECO:0000313" key="3">
    <source>
        <dbReference type="EMBL" id="KJY99716.1"/>
    </source>
</evidence>
<dbReference type="AlphaFoldDB" id="A0A0F4PX81"/>
<dbReference type="OrthoDB" id="248155at2"/>
<proteinExistence type="predicted"/>
<reference evidence="3 4" key="1">
    <citation type="journal article" date="2015" name="BMC Genomics">
        <title>Genome mining reveals unlocked bioactive potential of marine Gram-negative bacteria.</title>
        <authorList>
            <person name="Machado H."/>
            <person name="Sonnenschein E.C."/>
            <person name="Melchiorsen J."/>
            <person name="Gram L."/>
        </authorList>
    </citation>
    <scope>NUCLEOTIDE SEQUENCE [LARGE SCALE GENOMIC DNA]</scope>
    <source>
        <strain evidence="3 4">S3137</strain>
    </source>
</reference>
<accession>A0A0F4PX81</accession>
<keyword evidence="2" id="KW-0472">Membrane</keyword>
<comment type="caution">
    <text evidence="3">The sequence shown here is derived from an EMBL/GenBank/DDBJ whole genome shotgun (WGS) entry which is preliminary data.</text>
</comment>
<evidence type="ECO:0000256" key="2">
    <source>
        <dbReference type="SAM" id="Phobius"/>
    </source>
</evidence>
<dbReference type="PATRIC" id="fig|151081.8.peg.444"/>
<keyword evidence="4" id="KW-1185">Reference proteome</keyword>
<protein>
    <recommendedName>
        <fullName evidence="5">Magnesium transporter MgtE intracellular domain-containing protein</fullName>
    </recommendedName>
</protein>
<evidence type="ECO:0000313" key="4">
    <source>
        <dbReference type="Proteomes" id="UP000033664"/>
    </source>
</evidence>
<feature type="transmembrane region" description="Helical" evidence="2">
    <location>
        <begin position="269"/>
        <end position="290"/>
    </location>
</feature>
<dbReference type="Proteomes" id="UP000033664">
    <property type="component" value="Unassembled WGS sequence"/>
</dbReference>
<keyword evidence="1" id="KW-0175">Coiled coil</keyword>
<sequence length="414" mass="47397">MKDFEIELEELSKLEVDNFLSVQESGKVENFLRIATPELINKIFENSKESTLRKISSEIKVDVLKRALDIASEKSLRWYVQASSLNSLKRISAASSNTLVEKLIDVASDQKRREAIIKSLPLERRKQWEDYVRREKNRSRELRESAKQAEVSLVEERKRIADDLSSAIRAKEEALAEAEQVANLKKKHLDEEIAIAKDRLNSLLSETSEREKELKKQEEKLAQKVAELNEEHQKQVQQRIEIKVPEYVSAAVRVLEDLETKYREKARNWSIHGTLVLIAAVVVTVVISSLGTGFLDQKAEDIGWPLLIFISFKGLVVLSVLGLWARHAFTVSNAYMHEAIKRSDRAHAINFGKLYFEIYGNAVDRSELVEIFENWNIASESAFSKIKIKDQDVQVVEQIKELVKVIKLAEGKES</sequence>
<dbReference type="RefSeq" id="WP_045978351.1">
    <property type="nucleotide sequence ID" value="NZ_JXXY01000002.1"/>
</dbReference>
<name>A0A0F4PX81_9GAMM</name>
<dbReference type="GeneID" id="58228569"/>
<dbReference type="EMBL" id="JXXZ01000007">
    <property type="protein sequence ID" value="KJY99716.1"/>
    <property type="molecule type" value="Genomic_DNA"/>
</dbReference>
<gene>
    <name evidence="3" type="ORF">TW72_08710</name>
</gene>
<evidence type="ECO:0000256" key="1">
    <source>
        <dbReference type="SAM" id="Coils"/>
    </source>
</evidence>